<dbReference type="EMBL" id="CP024915">
    <property type="protein sequence ID" value="AUZ89295.1"/>
    <property type="molecule type" value="Genomic_DNA"/>
</dbReference>
<dbReference type="Pfam" id="PF06983">
    <property type="entry name" value="3-dmu-9_3-mt"/>
    <property type="match status" value="1"/>
</dbReference>
<dbReference type="PANTHER" id="PTHR33990">
    <property type="entry name" value="PROTEIN YJDN-RELATED"/>
    <property type="match status" value="1"/>
</dbReference>
<dbReference type="SUPFAM" id="SSF54593">
    <property type="entry name" value="Glyoxalase/Bleomycin resistance protein/Dihydroxybiphenyl dioxygenase"/>
    <property type="match status" value="1"/>
</dbReference>
<dbReference type="Gene3D" id="3.10.180.10">
    <property type="entry name" value="2,3-Dihydroxybiphenyl 1,2-Dioxygenase, domain 1"/>
    <property type="match status" value="1"/>
</dbReference>
<dbReference type="CDD" id="cd06588">
    <property type="entry name" value="PhnB_like"/>
    <property type="match status" value="1"/>
</dbReference>
<dbReference type="PANTHER" id="PTHR33990:SF1">
    <property type="entry name" value="PROTEIN YJDN"/>
    <property type="match status" value="1"/>
</dbReference>
<dbReference type="Proteomes" id="UP000239187">
    <property type="component" value="Chromosome"/>
</dbReference>
<evidence type="ECO:0000259" key="2">
    <source>
        <dbReference type="Pfam" id="PF06983"/>
    </source>
</evidence>
<dbReference type="RefSeq" id="WP_208741733.1">
    <property type="nucleotide sequence ID" value="NZ_CP024915.1"/>
</dbReference>
<evidence type="ECO:0000313" key="3">
    <source>
        <dbReference type="EMBL" id="AUZ89295.1"/>
    </source>
</evidence>
<sequence length="161" mass="16746">MAATINTYLNFKDTAAQAMDFYQSVFGGELQRSTFAEYQVSEDPAEQDKIMHSMLTTPSGQVLMAADTPNSMEYSAPAGHSLSVSGDDEAELRGYWEALAGSGSEIVPLAQSPWGDSFGMCIDGFGVTWMVNIAGAPAAAGASEDGSTGARSDAVGEPSGV</sequence>
<proteinExistence type="predicted"/>
<protein>
    <recommendedName>
        <fullName evidence="2">PhnB-like domain-containing protein</fullName>
    </recommendedName>
</protein>
<dbReference type="AlphaFoldDB" id="A0A2L0UJA0"/>
<reference evidence="3 4" key="1">
    <citation type="submission" date="2017-11" db="EMBL/GenBank/DDBJ databases">
        <title>Draft genome of Arthrobacter agilis strain UMCV2, a plant growth-promoting rhizobacterium and biocontrol capacity of phytopathogenic fungi.</title>
        <authorList>
            <person name="Martinez-Camara R."/>
            <person name="Santoyo G."/>
            <person name="Moreno-Hagelsieb G."/>
            <person name="Valencia-Cantero E."/>
        </authorList>
    </citation>
    <scope>NUCLEOTIDE SEQUENCE [LARGE SCALE GENOMIC DNA]</scope>
    <source>
        <strain evidence="3 4">UMCV2</strain>
    </source>
</reference>
<evidence type="ECO:0000256" key="1">
    <source>
        <dbReference type="SAM" id="MobiDB-lite"/>
    </source>
</evidence>
<feature type="region of interest" description="Disordered" evidence="1">
    <location>
        <begin position="140"/>
        <end position="161"/>
    </location>
</feature>
<accession>A0A2L0UJA0</accession>
<gene>
    <name evidence="3" type="ORF">CVO76_06995</name>
</gene>
<dbReference type="InterPro" id="IPR028973">
    <property type="entry name" value="PhnB-like"/>
</dbReference>
<name>A0A2L0UJA0_9MICC</name>
<feature type="domain" description="PhnB-like" evidence="2">
    <location>
        <begin position="5"/>
        <end position="131"/>
    </location>
</feature>
<organism evidence="3 4">
    <name type="scientific">Arthrobacter agilis</name>
    <dbReference type="NCBI Taxonomy" id="37921"/>
    <lineage>
        <taxon>Bacteria</taxon>
        <taxon>Bacillati</taxon>
        <taxon>Actinomycetota</taxon>
        <taxon>Actinomycetes</taxon>
        <taxon>Micrococcales</taxon>
        <taxon>Micrococcaceae</taxon>
        <taxon>Arthrobacter</taxon>
    </lineage>
</organism>
<dbReference type="InterPro" id="IPR029068">
    <property type="entry name" value="Glyas_Bleomycin-R_OHBP_Dase"/>
</dbReference>
<evidence type="ECO:0000313" key="4">
    <source>
        <dbReference type="Proteomes" id="UP000239187"/>
    </source>
</evidence>